<evidence type="ECO:0000313" key="2">
    <source>
        <dbReference type="EMBL" id="RUT64120.1"/>
    </source>
</evidence>
<keyword evidence="1" id="KW-0812">Transmembrane</keyword>
<reference evidence="2 3" key="1">
    <citation type="submission" date="2017-08" db="EMBL/GenBank/DDBJ databases">
        <title>Draft genome sequence of pheromone producing symbiont Morganella morganii, of the female New Zealand grass grub Costelytra giveni.</title>
        <authorList>
            <person name="Laugraud A."/>
            <person name="Young S.D."/>
            <person name="Hurst M.H."/>
        </authorList>
    </citation>
    <scope>NUCLEOTIDE SEQUENCE [LARGE SCALE GENOMIC DNA]</scope>
    <source>
        <strain evidence="2 3">MMsCG</strain>
    </source>
</reference>
<dbReference type="EMBL" id="NRQY01000005">
    <property type="protein sequence ID" value="RUT64120.1"/>
    <property type="molecule type" value="Genomic_DNA"/>
</dbReference>
<comment type="caution">
    <text evidence="2">The sequence shown here is derived from an EMBL/GenBank/DDBJ whole genome shotgun (WGS) entry which is preliminary data.</text>
</comment>
<protein>
    <submittedName>
        <fullName evidence="2">Uncharacterized protein</fullName>
    </submittedName>
</protein>
<sequence>MECDKENPLKNKTVFFRRRTKFGVPAVLVAPVLLLAAFLVFAAISQKSILFGLLALIFIITTGTIFKFIFKDDPQAHVSWLIGFRLGNRLTYRSYNKRNIKIL</sequence>
<dbReference type="Proteomes" id="UP000286908">
    <property type="component" value="Unassembled WGS sequence"/>
</dbReference>
<gene>
    <name evidence="2" type="ORF">CKG00_18490</name>
</gene>
<organism evidence="2 3">
    <name type="scientific">Morganella morganii</name>
    <name type="common">Proteus morganii</name>
    <dbReference type="NCBI Taxonomy" id="582"/>
    <lineage>
        <taxon>Bacteria</taxon>
        <taxon>Pseudomonadati</taxon>
        <taxon>Pseudomonadota</taxon>
        <taxon>Gammaproteobacteria</taxon>
        <taxon>Enterobacterales</taxon>
        <taxon>Morganellaceae</taxon>
        <taxon>Morganella</taxon>
    </lineage>
</organism>
<accession>A0A433ZPS9</accession>
<feature type="transmembrane region" description="Helical" evidence="1">
    <location>
        <begin position="50"/>
        <end position="70"/>
    </location>
</feature>
<proteinExistence type="predicted"/>
<evidence type="ECO:0000313" key="3">
    <source>
        <dbReference type="Proteomes" id="UP000286908"/>
    </source>
</evidence>
<keyword evidence="1" id="KW-0472">Membrane</keyword>
<name>A0A433ZPS9_MORMO</name>
<keyword evidence="1" id="KW-1133">Transmembrane helix</keyword>
<feature type="transmembrane region" description="Helical" evidence="1">
    <location>
        <begin position="22"/>
        <end position="44"/>
    </location>
</feature>
<evidence type="ECO:0000256" key="1">
    <source>
        <dbReference type="SAM" id="Phobius"/>
    </source>
</evidence>
<dbReference type="AlphaFoldDB" id="A0A433ZPS9"/>